<dbReference type="InterPro" id="IPR012675">
    <property type="entry name" value="Beta-grasp_dom_sf"/>
</dbReference>
<evidence type="ECO:0000256" key="6">
    <source>
        <dbReference type="HAMAP-Rule" id="MF_00944"/>
    </source>
</evidence>
<proteinExistence type="inferred from homology"/>
<dbReference type="InterPro" id="IPR006073">
    <property type="entry name" value="GTP-bd"/>
</dbReference>
<feature type="domain" description="TGS" evidence="9">
    <location>
        <begin position="285"/>
        <end position="368"/>
    </location>
</feature>
<protein>
    <recommendedName>
        <fullName evidence="6">Ribosome-binding ATPase YchF</fullName>
    </recommendedName>
</protein>
<dbReference type="InterPro" id="IPR013029">
    <property type="entry name" value="YchF_C"/>
</dbReference>
<dbReference type="InterPro" id="IPR041706">
    <property type="entry name" value="YchF_N"/>
</dbReference>
<keyword evidence="4 6" id="KW-0067">ATP-binding</keyword>
<dbReference type="PROSITE" id="PS51710">
    <property type="entry name" value="G_OBG"/>
    <property type="match status" value="1"/>
</dbReference>
<dbReference type="PANTHER" id="PTHR23305:SF18">
    <property type="entry name" value="OBG-TYPE G DOMAIN-CONTAINING PROTEIN"/>
    <property type="match status" value="1"/>
</dbReference>
<evidence type="ECO:0000256" key="4">
    <source>
        <dbReference type="ARBA" id="ARBA00022840"/>
    </source>
</evidence>
<dbReference type="CDD" id="cd01900">
    <property type="entry name" value="YchF"/>
    <property type="match status" value="1"/>
</dbReference>
<evidence type="ECO:0000256" key="1">
    <source>
        <dbReference type="ARBA" id="ARBA00001946"/>
    </source>
</evidence>
<evidence type="ECO:0000259" key="8">
    <source>
        <dbReference type="PROSITE" id="PS51710"/>
    </source>
</evidence>
<dbReference type="FunFam" id="3.10.20.30:FF:000001">
    <property type="entry name" value="Ribosome-binding ATPase YchF"/>
    <property type="match status" value="1"/>
</dbReference>
<evidence type="ECO:0000256" key="5">
    <source>
        <dbReference type="ARBA" id="ARBA00022842"/>
    </source>
</evidence>
<evidence type="ECO:0000313" key="11">
    <source>
        <dbReference type="Proteomes" id="UP000267841"/>
    </source>
</evidence>
<dbReference type="GO" id="GO:0005524">
    <property type="term" value="F:ATP binding"/>
    <property type="evidence" value="ECO:0007669"/>
    <property type="project" value="UniProtKB-UniRule"/>
</dbReference>
<dbReference type="EMBL" id="RCCJ01000001">
    <property type="protein sequence ID" value="RLJ70489.1"/>
    <property type="molecule type" value="Genomic_DNA"/>
</dbReference>
<dbReference type="OrthoDB" id="9807318at2"/>
<evidence type="ECO:0000259" key="9">
    <source>
        <dbReference type="PROSITE" id="PS51880"/>
    </source>
</evidence>
<keyword evidence="11" id="KW-1185">Reference proteome</keyword>
<dbReference type="AlphaFoldDB" id="A0A497XQS2"/>
<feature type="coiled-coil region" evidence="7">
    <location>
        <begin position="131"/>
        <end position="158"/>
    </location>
</feature>
<dbReference type="Gene3D" id="3.10.20.30">
    <property type="match status" value="1"/>
</dbReference>
<dbReference type="HAMAP" id="MF_00944">
    <property type="entry name" value="YchF_OLA1_ATPase"/>
    <property type="match status" value="1"/>
</dbReference>
<dbReference type="Pfam" id="PF06071">
    <property type="entry name" value="YchF-GTPase_C"/>
    <property type="match status" value="1"/>
</dbReference>
<comment type="caution">
    <text evidence="10">The sequence shown here is derived from an EMBL/GenBank/DDBJ whole genome shotgun (WGS) entry which is preliminary data.</text>
</comment>
<feature type="binding site" evidence="6">
    <location>
        <begin position="12"/>
        <end position="17"/>
    </location>
    <ligand>
        <name>ATP</name>
        <dbReference type="ChEBI" id="CHEBI:30616"/>
    </ligand>
</feature>
<dbReference type="Gene3D" id="3.40.50.300">
    <property type="entry name" value="P-loop containing nucleotide triphosphate hydrolases"/>
    <property type="match status" value="1"/>
</dbReference>
<comment type="function">
    <text evidence="6">ATPase that binds to both the 70S ribosome and the 50S ribosomal subunit in a nucleotide-independent manner.</text>
</comment>
<dbReference type="CDD" id="cd04867">
    <property type="entry name" value="TGS_YchF_OLA1"/>
    <property type="match status" value="1"/>
</dbReference>
<dbReference type="InterPro" id="IPR027417">
    <property type="entry name" value="P-loop_NTPase"/>
</dbReference>
<dbReference type="SUPFAM" id="SSF52540">
    <property type="entry name" value="P-loop containing nucleoside triphosphate hydrolases"/>
    <property type="match status" value="1"/>
</dbReference>
<dbReference type="InterPro" id="IPR004396">
    <property type="entry name" value="ATPase_YchF/OLA1"/>
</dbReference>
<dbReference type="GO" id="GO:0005525">
    <property type="term" value="F:GTP binding"/>
    <property type="evidence" value="ECO:0007669"/>
    <property type="project" value="InterPro"/>
</dbReference>
<name>A0A497XQS2_9AQUI</name>
<dbReference type="PROSITE" id="PS51880">
    <property type="entry name" value="TGS"/>
    <property type="match status" value="1"/>
</dbReference>
<dbReference type="SUPFAM" id="SSF81271">
    <property type="entry name" value="TGS-like"/>
    <property type="match status" value="1"/>
</dbReference>
<reference evidence="10 11" key="1">
    <citation type="submission" date="2018-10" db="EMBL/GenBank/DDBJ databases">
        <title>Genomic Encyclopedia of Archaeal and Bacterial Type Strains, Phase II (KMG-II): from individual species to whole genera.</title>
        <authorList>
            <person name="Goeker M."/>
        </authorList>
    </citation>
    <scope>NUCLEOTIDE SEQUENCE [LARGE SCALE GENOMIC DNA]</scope>
    <source>
        <strain evidence="10 11">DSM 16510</strain>
    </source>
</reference>
<evidence type="ECO:0000313" key="10">
    <source>
        <dbReference type="EMBL" id="RLJ70489.1"/>
    </source>
</evidence>
<evidence type="ECO:0000256" key="2">
    <source>
        <dbReference type="ARBA" id="ARBA00022723"/>
    </source>
</evidence>
<dbReference type="GO" id="GO:0043023">
    <property type="term" value="F:ribosomal large subunit binding"/>
    <property type="evidence" value="ECO:0007669"/>
    <property type="project" value="UniProtKB-UniRule"/>
</dbReference>
<dbReference type="InterPro" id="IPR012676">
    <property type="entry name" value="TGS-like"/>
</dbReference>
<dbReference type="InterPro" id="IPR031167">
    <property type="entry name" value="G_OBG"/>
</dbReference>
<dbReference type="FunFam" id="1.10.150.300:FF:000001">
    <property type="entry name" value="Ribosome-binding ATPase YchF"/>
    <property type="match status" value="1"/>
</dbReference>
<dbReference type="InterPro" id="IPR023192">
    <property type="entry name" value="TGS-like_dom_sf"/>
</dbReference>
<evidence type="ECO:0000256" key="3">
    <source>
        <dbReference type="ARBA" id="ARBA00022741"/>
    </source>
</evidence>
<comment type="similarity">
    <text evidence="6">Belongs to the TRAFAC class OBG-HflX-like GTPase superfamily. OBG GTPase family. YchF/OLA1 subfamily.</text>
</comment>
<dbReference type="NCBIfam" id="TIGR00092">
    <property type="entry name" value="redox-regulated ATPase YchF"/>
    <property type="match status" value="1"/>
</dbReference>
<dbReference type="GO" id="GO:0016887">
    <property type="term" value="F:ATP hydrolysis activity"/>
    <property type="evidence" value="ECO:0007669"/>
    <property type="project" value="UniProtKB-UniRule"/>
</dbReference>
<dbReference type="Proteomes" id="UP000267841">
    <property type="component" value="Unassembled WGS sequence"/>
</dbReference>
<gene>
    <name evidence="6" type="primary">ychF</name>
    <name evidence="10" type="ORF">BCF55_0764</name>
</gene>
<organism evidence="10 11">
    <name type="scientific">Hydrogenivirga caldilitoris</name>
    <dbReference type="NCBI Taxonomy" id="246264"/>
    <lineage>
        <taxon>Bacteria</taxon>
        <taxon>Pseudomonadati</taxon>
        <taxon>Aquificota</taxon>
        <taxon>Aquificia</taxon>
        <taxon>Aquificales</taxon>
        <taxon>Aquificaceae</taxon>
        <taxon>Hydrogenivirga</taxon>
    </lineage>
</organism>
<dbReference type="PANTHER" id="PTHR23305">
    <property type="entry name" value="OBG GTPASE FAMILY"/>
    <property type="match status" value="1"/>
</dbReference>
<dbReference type="Gene3D" id="1.10.150.300">
    <property type="entry name" value="TGS-like domain"/>
    <property type="match status" value="1"/>
</dbReference>
<comment type="cofactor">
    <cofactor evidence="1">
        <name>Mg(2+)</name>
        <dbReference type="ChEBI" id="CHEBI:18420"/>
    </cofactor>
</comment>
<feature type="domain" description="OBG-type G" evidence="8">
    <location>
        <begin position="3"/>
        <end position="263"/>
    </location>
</feature>
<dbReference type="GO" id="GO:0005737">
    <property type="term" value="C:cytoplasm"/>
    <property type="evidence" value="ECO:0007669"/>
    <property type="project" value="TreeGrafter"/>
</dbReference>
<dbReference type="PIRSF" id="PIRSF006641">
    <property type="entry name" value="CHP00092"/>
    <property type="match status" value="1"/>
</dbReference>
<keyword evidence="2" id="KW-0479">Metal-binding</keyword>
<keyword evidence="7" id="KW-0175">Coiled coil</keyword>
<evidence type="ECO:0000256" key="7">
    <source>
        <dbReference type="SAM" id="Coils"/>
    </source>
</evidence>
<accession>A0A497XQS2</accession>
<keyword evidence="3 6" id="KW-0547">Nucleotide-binding</keyword>
<keyword evidence="5" id="KW-0460">Magnesium</keyword>
<dbReference type="Pfam" id="PF01926">
    <property type="entry name" value="MMR_HSR1"/>
    <property type="match status" value="1"/>
</dbReference>
<dbReference type="GO" id="GO:0046872">
    <property type="term" value="F:metal ion binding"/>
    <property type="evidence" value="ECO:0007669"/>
    <property type="project" value="UniProtKB-KW"/>
</dbReference>
<dbReference type="PRINTS" id="PR00326">
    <property type="entry name" value="GTP1OBG"/>
</dbReference>
<dbReference type="InterPro" id="IPR004095">
    <property type="entry name" value="TGS"/>
</dbReference>
<sequence length="370" mass="41631">MGFNLGIVGLPNVGKSTLFNALTETAKAQAANYPFCTIEPNIGVVEVPDDRLYRIAELEKSRKITPTFIEFVDIAGLVKGASKGEGLGNQFLSHIREVDAIAMVLRCFENPDVVHVEGSVDPIRDADIIDIELIAKDLESVNRRLERVEKAAKGNDKKAKEEFEYLKEIKEVLEGLEPLRRYKDKFAEDTWMYATKELFLLTTKPVMYIANIGEADLPEGDNNPHVQKVKERAREENAPVVVLCAELEAQLAGLEREERKELLEAYGLKEPGLHKVIREGYRLLNLITFFTAGEKETRAWTVVKGTKAPRAAGKIHSDIERGFIAAEVINYEDYIKAGSMVKAKEKGLVRLEGKEYEVQDGDIIYFRFNV</sequence>
<dbReference type="RefSeq" id="WP_121010206.1">
    <property type="nucleotide sequence ID" value="NZ_RCCJ01000001.1"/>
</dbReference>